<dbReference type="InterPro" id="IPR047187">
    <property type="entry name" value="SF1_C_Upf1"/>
</dbReference>
<feature type="domain" description="DUF2726" evidence="6">
    <location>
        <begin position="841"/>
        <end position="912"/>
    </location>
</feature>
<comment type="similarity">
    <text evidence="1">Belongs to the DNA2/NAM7 helicase family.</text>
</comment>
<evidence type="ECO:0000259" key="8">
    <source>
        <dbReference type="Pfam" id="PF13087"/>
    </source>
</evidence>
<gene>
    <name evidence="9" type="ORF">CTER_1716</name>
</gene>
<dbReference type="PATRIC" id="fig|1195236.3.peg.2043"/>
<accession>S0FSX2</accession>
<feature type="domain" description="DNA2/NAM7 helicase helicase" evidence="7">
    <location>
        <begin position="178"/>
        <end position="527"/>
    </location>
</feature>
<proteinExistence type="inferred from homology"/>
<evidence type="ECO:0000259" key="7">
    <source>
        <dbReference type="Pfam" id="PF13086"/>
    </source>
</evidence>
<dbReference type="EMBL" id="AORV01000028">
    <property type="protein sequence ID" value="EMS72274.1"/>
    <property type="molecule type" value="Genomic_DNA"/>
</dbReference>
<evidence type="ECO:0000313" key="9">
    <source>
        <dbReference type="EMBL" id="EMS72274.1"/>
    </source>
</evidence>
<evidence type="ECO:0000256" key="2">
    <source>
        <dbReference type="ARBA" id="ARBA00022741"/>
    </source>
</evidence>
<evidence type="ECO:0008006" key="11">
    <source>
        <dbReference type="Google" id="ProtNLM"/>
    </source>
</evidence>
<dbReference type="Gene3D" id="3.40.960.10">
    <property type="entry name" value="VSR Endonuclease"/>
    <property type="match status" value="1"/>
</dbReference>
<comment type="caution">
    <text evidence="9">The sequence shown here is derived from an EMBL/GenBank/DDBJ whole genome shotgun (WGS) entry which is preliminary data.</text>
</comment>
<evidence type="ECO:0000256" key="1">
    <source>
        <dbReference type="ARBA" id="ARBA00007913"/>
    </source>
</evidence>
<dbReference type="PANTHER" id="PTHR43788">
    <property type="entry name" value="DNA2/NAM7 HELICASE FAMILY MEMBER"/>
    <property type="match status" value="1"/>
</dbReference>
<dbReference type="GO" id="GO:0005524">
    <property type="term" value="F:ATP binding"/>
    <property type="evidence" value="ECO:0007669"/>
    <property type="project" value="UniProtKB-KW"/>
</dbReference>
<dbReference type="eggNOG" id="COG0507">
    <property type="taxonomic scope" value="Bacteria"/>
</dbReference>
<dbReference type="InterPro" id="IPR050534">
    <property type="entry name" value="Coronavir_polyprotein_1ab"/>
</dbReference>
<evidence type="ECO:0000259" key="6">
    <source>
        <dbReference type="Pfam" id="PF10881"/>
    </source>
</evidence>
<dbReference type="RefSeq" id="WP_004625266.1">
    <property type="nucleotide sequence ID" value="NZ_AORV01000028.1"/>
</dbReference>
<keyword evidence="10" id="KW-1185">Reference proteome</keyword>
<dbReference type="eggNOG" id="COG1112">
    <property type="taxonomic scope" value="Bacteria"/>
</dbReference>
<feature type="domain" description="DNA2/NAM7 helicase-like C-terminal" evidence="8">
    <location>
        <begin position="565"/>
        <end position="732"/>
    </location>
</feature>
<dbReference type="PANTHER" id="PTHR43788:SF8">
    <property type="entry name" value="DNA-BINDING PROTEIN SMUBP-2"/>
    <property type="match status" value="1"/>
</dbReference>
<dbReference type="GO" id="GO:0043139">
    <property type="term" value="F:5'-3' DNA helicase activity"/>
    <property type="evidence" value="ECO:0007669"/>
    <property type="project" value="TreeGrafter"/>
</dbReference>
<dbReference type="InterPro" id="IPR027417">
    <property type="entry name" value="P-loop_NTPase"/>
</dbReference>
<dbReference type="CDD" id="cd18808">
    <property type="entry name" value="SF1_C_Upf1"/>
    <property type="match status" value="1"/>
</dbReference>
<keyword evidence="3" id="KW-0378">Hydrolase</keyword>
<dbReference type="AlphaFoldDB" id="S0FSX2"/>
<dbReference type="InterPro" id="IPR024402">
    <property type="entry name" value="DUF2726"/>
</dbReference>
<dbReference type="InterPro" id="IPR041677">
    <property type="entry name" value="DNA2/NAM7_AAA_11"/>
</dbReference>
<evidence type="ECO:0000256" key="5">
    <source>
        <dbReference type="ARBA" id="ARBA00022840"/>
    </source>
</evidence>
<evidence type="ECO:0000256" key="3">
    <source>
        <dbReference type="ARBA" id="ARBA00022801"/>
    </source>
</evidence>
<sequence>MDIKEVMVLVKGEDKTEEINNVEHNIENGTIVVTYKGGTSYPYNHNSVVIIKKPKVIEFDGYVAYVEGMPVYEPQLILDFGPRIRIINYRGKPLTVEPKSFKLLKDGATNQNAKQLMAYLKDISQYTANNPKEGTFLEREMNQLTFIHPESVLSCYINQQSIKQRTPETSNIIFPFRFNLSQKAALENAIKNSISVIDGPPGTGKTQTILNILANIVAIQGKTVAVVSNNNEAVKNVMEKMSKAGYGFLMALLGKESNQETFFANIPIAQVKGWDFEEEKDMLVQMIENINIKLNKLLMLERKKAQLYRELRGWQLEQEHFEIYYAKQDVEKINKLPLFKATPDRIISFLAETSFAKENNQSSRILFKLKLLLKYGVFDHKKLQSNELSILLLLQKEFYIKQIFMLQKEIDALENQLNTSSFEKLISEHKKYSEKLFRKYLYQRFNNQHIPDFTKRNYKIKFQDFIKTFPIILSTTHALRRSIPQNYLLDYVIIDEASQVDLITGSLVFSCCKNVIIVGDVKQLPQITDKKIEQKLGTTLPHPDFNYFQHNILSSIINVYGDSLPREILREHYRCHPRIIEFCNQKYYDGELISYTSDNLSECPLVLYKTTEGNHLRRITRGEKSGNYNQRELDVIVNEILTSPSLLENQRNIGFVTPYRMQANKADQLLSDSIESDTVHKYQGREKDVMIMSTVLDSSRNGRMGLKFVDDPQMINVAVSRAIKQFVLVTDHDFFFENGNHIGDLMRYIQYSTLDRNVIESNIVSVFDLLYQKYSSKLISLKEKMNQNARFRSEEALRVLLKEILQEPEFNQYNYTHGMLLRNLLNNIELLTTEEQTFVNNRASLDFVVYHKQDKTCTLVIEVDGFEFHENNPKQLRRDRLKDAILAKYGVTMLRLATNGSSERENIQKALRKQ</sequence>
<keyword evidence="4" id="KW-0347">Helicase</keyword>
<keyword evidence="5" id="KW-0067">ATP-binding</keyword>
<evidence type="ECO:0000256" key="4">
    <source>
        <dbReference type="ARBA" id="ARBA00022806"/>
    </source>
</evidence>
<keyword evidence="2" id="KW-0547">Nucleotide-binding</keyword>
<organism evidence="9 10">
    <name type="scientific">Ruminiclostridium cellobioparum subsp. termitidis CT1112</name>
    <dbReference type="NCBI Taxonomy" id="1195236"/>
    <lineage>
        <taxon>Bacteria</taxon>
        <taxon>Bacillati</taxon>
        <taxon>Bacillota</taxon>
        <taxon>Clostridia</taxon>
        <taxon>Eubacteriales</taxon>
        <taxon>Oscillospiraceae</taxon>
        <taxon>Ruminiclostridium</taxon>
    </lineage>
</organism>
<dbReference type="SUPFAM" id="SSF52540">
    <property type="entry name" value="P-loop containing nucleoside triphosphate hydrolases"/>
    <property type="match status" value="1"/>
</dbReference>
<dbReference type="Pfam" id="PF10881">
    <property type="entry name" value="DUF2726"/>
    <property type="match status" value="1"/>
</dbReference>
<evidence type="ECO:0000313" key="10">
    <source>
        <dbReference type="Proteomes" id="UP000014155"/>
    </source>
</evidence>
<reference evidence="9 10" key="1">
    <citation type="journal article" date="2013" name="Genome Announc.">
        <title>Draft Genome Sequence of the Cellulolytic, Mesophilic, Anaerobic Bacterium Clostridium termitidis Strain CT1112 (DSM 5398).</title>
        <authorList>
            <person name="Lal S."/>
            <person name="Ramachandran U."/>
            <person name="Zhang X."/>
            <person name="Munir R."/>
            <person name="Sparling R."/>
            <person name="Levin D.B."/>
        </authorList>
    </citation>
    <scope>NUCLEOTIDE SEQUENCE [LARGE SCALE GENOMIC DNA]</scope>
    <source>
        <strain evidence="9 10">CT1112</strain>
    </source>
</reference>
<dbReference type="Pfam" id="PF13087">
    <property type="entry name" value="AAA_12"/>
    <property type="match status" value="1"/>
</dbReference>
<dbReference type="Gene3D" id="3.40.50.300">
    <property type="entry name" value="P-loop containing nucleotide triphosphate hydrolases"/>
    <property type="match status" value="3"/>
</dbReference>
<dbReference type="Pfam" id="PF13086">
    <property type="entry name" value="AAA_11"/>
    <property type="match status" value="1"/>
</dbReference>
<protein>
    <recommendedName>
        <fullName evidence="11">DNA helicase</fullName>
    </recommendedName>
</protein>
<dbReference type="STRING" id="1195236.CTER_1716"/>
<dbReference type="GO" id="GO:0016787">
    <property type="term" value="F:hydrolase activity"/>
    <property type="evidence" value="ECO:0007669"/>
    <property type="project" value="UniProtKB-KW"/>
</dbReference>
<dbReference type="Proteomes" id="UP000014155">
    <property type="component" value="Unassembled WGS sequence"/>
</dbReference>
<dbReference type="InterPro" id="IPR041679">
    <property type="entry name" value="DNA2/NAM7-like_C"/>
</dbReference>
<name>S0FSX2_RUMCE</name>